<evidence type="ECO:0000313" key="3">
    <source>
        <dbReference type="Proteomes" id="UP000682308"/>
    </source>
</evidence>
<comment type="caution">
    <text evidence="2">The sequence shown here is derived from an EMBL/GenBank/DDBJ whole genome shotgun (WGS) entry which is preliminary data.</text>
</comment>
<keyword evidence="3" id="KW-1185">Reference proteome</keyword>
<sequence length="62" mass="6235">MRGRRGDALRRPSVEAGGTGRLGTHDGIAEAAECSLDPGAAFVTGTDLLVDGGGVAALRAER</sequence>
<evidence type="ECO:0000256" key="1">
    <source>
        <dbReference type="SAM" id="MobiDB-lite"/>
    </source>
</evidence>
<feature type="compositionally biased region" description="Basic and acidic residues" evidence="1">
    <location>
        <begin position="1"/>
        <end position="13"/>
    </location>
</feature>
<feature type="region of interest" description="Disordered" evidence="1">
    <location>
        <begin position="1"/>
        <end position="25"/>
    </location>
</feature>
<gene>
    <name evidence="2" type="ORF">KEF29_29505</name>
</gene>
<dbReference type="InterPro" id="IPR036291">
    <property type="entry name" value="NAD(P)-bd_dom_sf"/>
</dbReference>
<dbReference type="AlphaFoldDB" id="A0A941J2Y5"/>
<organism evidence="2 3">
    <name type="scientific">Streptomyces tuirus</name>
    <dbReference type="NCBI Taxonomy" id="68278"/>
    <lineage>
        <taxon>Bacteria</taxon>
        <taxon>Bacillati</taxon>
        <taxon>Actinomycetota</taxon>
        <taxon>Actinomycetes</taxon>
        <taxon>Kitasatosporales</taxon>
        <taxon>Streptomycetaceae</taxon>
        <taxon>Streptomyces</taxon>
    </lineage>
</organism>
<dbReference type="SUPFAM" id="SSF51735">
    <property type="entry name" value="NAD(P)-binding Rossmann-fold domains"/>
    <property type="match status" value="1"/>
</dbReference>
<name>A0A941J2Y5_9ACTN</name>
<protein>
    <submittedName>
        <fullName evidence="2">Short-chain dehydrogenase</fullName>
    </submittedName>
</protein>
<accession>A0A941J2Y5</accession>
<dbReference type="Proteomes" id="UP000682308">
    <property type="component" value="Unassembled WGS sequence"/>
</dbReference>
<dbReference type="EMBL" id="JAGTPG010000002">
    <property type="protein sequence ID" value="MBR8642137.1"/>
    <property type="molecule type" value="Genomic_DNA"/>
</dbReference>
<proteinExistence type="predicted"/>
<dbReference type="Gene3D" id="3.40.50.720">
    <property type="entry name" value="NAD(P)-binding Rossmann-like Domain"/>
    <property type="match status" value="1"/>
</dbReference>
<evidence type="ECO:0000313" key="2">
    <source>
        <dbReference type="EMBL" id="MBR8642137.1"/>
    </source>
</evidence>
<reference evidence="2 3" key="1">
    <citation type="submission" date="2021-04" db="EMBL/GenBank/DDBJ databases">
        <title>Characterization of the biosynthetic gene cluster of new lipopeptides with antitumor activity in the genome of the marine Streptomyces PHM034.</title>
        <authorList>
            <person name="Ceniceros A."/>
            <person name="Canedo L."/>
            <person name="Mendez C."/>
            <person name="Olano C."/>
            <person name="Schleissner C."/>
            <person name="Cuevas C."/>
            <person name="De La Calle F."/>
            <person name="Salas J.A."/>
        </authorList>
    </citation>
    <scope>NUCLEOTIDE SEQUENCE [LARGE SCALE GENOMIC DNA]</scope>
    <source>
        <strain evidence="2 3">PHM034</strain>
    </source>
</reference>